<organism evidence="1 2">
    <name type="scientific">Goodea atripinnis</name>
    <dbReference type="NCBI Taxonomy" id="208336"/>
    <lineage>
        <taxon>Eukaryota</taxon>
        <taxon>Metazoa</taxon>
        <taxon>Chordata</taxon>
        <taxon>Craniata</taxon>
        <taxon>Vertebrata</taxon>
        <taxon>Euteleostomi</taxon>
        <taxon>Actinopterygii</taxon>
        <taxon>Neopterygii</taxon>
        <taxon>Teleostei</taxon>
        <taxon>Neoteleostei</taxon>
        <taxon>Acanthomorphata</taxon>
        <taxon>Ovalentaria</taxon>
        <taxon>Atherinomorphae</taxon>
        <taxon>Cyprinodontiformes</taxon>
        <taxon>Goodeidae</taxon>
        <taxon>Goodea</taxon>
    </lineage>
</organism>
<reference evidence="1 2" key="1">
    <citation type="submission" date="2021-06" db="EMBL/GenBank/DDBJ databases">
        <authorList>
            <person name="Palmer J.M."/>
        </authorList>
    </citation>
    <scope>NUCLEOTIDE SEQUENCE [LARGE SCALE GENOMIC DNA]</scope>
    <source>
        <strain evidence="1 2">GA_2019</strain>
        <tissue evidence="1">Muscle</tissue>
    </source>
</reference>
<dbReference type="Proteomes" id="UP001476798">
    <property type="component" value="Unassembled WGS sequence"/>
</dbReference>
<protein>
    <submittedName>
        <fullName evidence="1">Uncharacterized protein</fullName>
    </submittedName>
</protein>
<evidence type="ECO:0000313" key="1">
    <source>
        <dbReference type="EMBL" id="MEQ2181252.1"/>
    </source>
</evidence>
<name>A0ABV0PCX0_9TELE</name>
<accession>A0ABV0PCX0</accession>
<proteinExistence type="predicted"/>
<feature type="non-terminal residue" evidence="1">
    <location>
        <position position="91"/>
    </location>
</feature>
<gene>
    <name evidence="1" type="ORF">GOODEAATRI_009502</name>
</gene>
<comment type="caution">
    <text evidence="1">The sequence shown here is derived from an EMBL/GenBank/DDBJ whole genome shotgun (WGS) entry which is preliminary data.</text>
</comment>
<evidence type="ECO:0000313" key="2">
    <source>
        <dbReference type="Proteomes" id="UP001476798"/>
    </source>
</evidence>
<dbReference type="EMBL" id="JAHRIO010070499">
    <property type="protein sequence ID" value="MEQ2181252.1"/>
    <property type="molecule type" value="Genomic_DNA"/>
</dbReference>
<keyword evidence="2" id="KW-1185">Reference proteome</keyword>
<sequence length="91" mass="10184">MSSTFSSTLVTSDTSDENHILTCSWGSRVEKIDKLCFLEMIFTQKPLVGPDFHLSKEIALISYIFSSVSVFFPALHETGKGQQTGMPLYLF</sequence>